<dbReference type="CDD" id="cd18796">
    <property type="entry name" value="SF2_C_LHR"/>
    <property type="match status" value="1"/>
</dbReference>
<dbReference type="InterPro" id="IPR045628">
    <property type="entry name" value="Lhr_WH_dom"/>
</dbReference>
<dbReference type="InterPro" id="IPR001650">
    <property type="entry name" value="Helicase_C-like"/>
</dbReference>
<dbReference type="PIRSF" id="PIRSF037307">
    <property type="entry name" value="Lhr-like_helic_prd"/>
    <property type="match status" value="1"/>
</dbReference>
<sequence>MNRNQLTEIAETWFSNQGWKAFAFQKQTWTAFLQKKNGLLNAPTGSGKTYALWVPIVLDYLKQNPDYKIKHKKGLKAIWITPLRALSVEIEQAAQRFADDIESQLTVGIRTGDTPQKIRAAQKKSMPDLLITTPESLQLLLSSKNYDKTFKDLSAVVVDEWHELLGTKRGVQMELALSRLKTVSKDLRIWGISATIGNLEQAREVLLGPDSEAFQNSTLIRANLKKKITVKSIIPPKMEKFPWRGHLGLHLIDEVVPIIKNSRTTLLFTNTRSQCELWFQKLMEKYPEFAGEVAMHHGSINKETRLWVEQAIRNETLKAVVCTSSLDLGVDFAPVETIIQIGGPKGVARFLQRAGRSGHRPGEESFIHFLPTHAIELVEASALQKAVKKNAVEDRIPYLLSFDVLVQYLTTLAVSNGFFPKEIWPEVKSTFCFQGITEDEWLWVLNFVTNGSQSLQAYDEYKKIEIEENGLFKVNNRGIAMRHRLQIGTIVSDAVLSVKYLKGGYIGTIEEWFISKLAPGDVFTFAGRNLELVRIKSMQVLVRKSKKKTSKVPSWMGGRMAFSAQMSELLREEMYAASTYVDITSSAVRKSSELKALQPILERQQKESIIPNKDEFLVETFKTREGYHAIFYPFEGRFVHEALGSLLAYRISLLSPISFSIAFNDYGFELLSDQEIDMQQVLDNDLFSAEFLMDDLYKSLNATEMARRKFRDIAVIAGMVFTGYPNKLIKSKHLQSSSQLLFSVFRDYENDNLLYLQSFRETFEHQLEEGRLRMALERIQKQEIVWKNCQKPTPFSFPIITDRLREKLSSEKLEDRIKRMLKSLEN</sequence>
<evidence type="ECO:0000256" key="5">
    <source>
        <dbReference type="ARBA" id="ARBA00022840"/>
    </source>
</evidence>
<feature type="domain" description="Helicase ATP-binding" evidence="10">
    <location>
        <begin position="29"/>
        <end position="214"/>
    </location>
</feature>
<feature type="domain" description="Helicase C-terminal" evidence="11">
    <location>
        <begin position="251"/>
        <end position="413"/>
    </location>
</feature>
<evidence type="ECO:0000259" key="10">
    <source>
        <dbReference type="PROSITE" id="PS51192"/>
    </source>
</evidence>
<reference evidence="12 13" key="1">
    <citation type="submission" date="2020-12" db="EMBL/GenBank/DDBJ databases">
        <title>Salegentibacter orientalis sp. nov., isolated from costal sediment.</title>
        <authorList>
            <person name="Lian F.-B."/>
        </authorList>
    </citation>
    <scope>NUCLEOTIDE SEQUENCE [LARGE SCALE GENOMIC DNA]</scope>
    <source>
        <strain evidence="12 13">F60176</strain>
    </source>
</reference>
<keyword evidence="2" id="KW-0227">DNA damage</keyword>
<dbReference type="InterPro" id="IPR017170">
    <property type="entry name" value="Lhr-like"/>
</dbReference>
<dbReference type="Pfam" id="PF08494">
    <property type="entry name" value="DEAD_assoc"/>
    <property type="match status" value="1"/>
</dbReference>
<dbReference type="Pfam" id="PF19306">
    <property type="entry name" value="WHD_Lhr"/>
    <property type="match status" value="1"/>
</dbReference>
<dbReference type="PANTHER" id="PTHR47962:SF3">
    <property type="entry name" value="LARGE ATP-DEPENDENT HELICASE-RELATED PROTEIN"/>
    <property type="match status" value="1"/>
</dbReference>
<evidence type="ECO:0000256" key="7">
    <source>
        <dbReference type="ARBA" id="ARBA00023204"/>
    </source>
</evidence>
<dbReference type="GO" id="GO:0016874">
    <property type="term" value="F:ligase activity"/>
    <property type="evidence" value="ECO:0007669"/>
    <property type="project" value="UniProtKB-KW"/>
</dbReference>
<dbReference type="InterPro" id="IPR011545">
    <property type="entry name" value="DEAD/DEAH_box_helicase_dom"/>
</dbReference>
<dbReference type="InterPro" id="IPR026362">
    <property type="entry name" value="DEXH_lig_assoc"/>
</dbReference>
<evidence type="ECO:0000256" key="3">
    <source>
        <dbReference type="ARBA" id="ARBA00022801"/>
    </source>
</evidence>
<dbReference type="EMBL" id="JAEHNY010000003">
    <property type="protein sequence ID" value="MBI6119368.1"/>
    <property type="molecule type" value="Genomic_DNA"/>
</dbReference>
<comment type="similarity">
    <text evidence="9">Belongs to the Lhr helicase family. Lhr-Core subfamily.</text>
</comment>
<dbReference type="Pfam" id="PF00271">
    <property type="entry name" value="Helicase_C"/>
    <property type="match status" value="1"/>
</dbReference>
<name>A0ABS0TEA7_9FLAO</name>
<dbReference type="RefSeq" id="WP_198638052.1">
    <property type="nucleotide sequence ID" value="NZ_JAEHNY010000003.1"/>
</dbReference>
<keyword evidence="3" id="KW-0378">Hydrolase</keyword>
<keyword evidence="12" id="KW-0436">Ligase</keyword>
<dbReference type="NCBIfam" id="TIGR04121">
    <property type="entry name" value="DEXH_lig_assoc"/>
    <property type="match status" value="1"/>
</dbReference>
<gene>
    <name evidence="12" type="ORF">I6U50_04940</name>
</gene>
<dbReference type="CDD" id="cd17922">
    <property type="entry name" value="DEXHc_LHR-like"/>
    <property type="match status" value="1"/>
</dbReference>
<evidence type="ECO:0000256" key="8">
    <source>
        <dbReference type="ARBA" id="ARBA00023235"/>
    </source>
</evidence>
<dbReference type="Gene3D" id="3.40.50.300">
    <property type="entry name" value="P-loop containing nucleotide triphosphate hydrolases"/>
    <property type="match status" value="2"/>
</dbReference>
<dbReference type="SMART" id="SM00490">
    <property type="entry name" value="HELICc"/>
    <property type="match status" value="1"/>
</dbReference>
<keyword evidence="7" id="KW-0234">DNA repair</keyword>
<comment type="caution">
    <text evidence="12">The sequence shown here is derived from an EMBL/GenBank/DDBJ whole genome shotgun (WGS) entry which is preliminary data.</text>
</comment>
<dbReference type="InterPro" id="IPR052511">
    <property type="entry name" value="ATP-dep_Helicase"/>
</dbReference>
<dbReference type="PROSITE" id="PS51192">
    <property type="entry name" value="HELICASE_ATP_BIND_1"/>
    <property type="match status" value="1"/>
</dbReference>
<keyword evidence="1" id="KW-0547">Nucleotide-binding</keyword>
<keyword evidence="4" id="KW-0347">Helicase</keyword>
<proteinExistence type="inferred from homology"/>
<protein>
    <submittedName>
        <fullName evidence="12">Ligase-associated DNA damage response DEXH box helicase</fullName>
    </submittedName>
</protein>
<accession>A0ABS0TEA7</accession>
<dbReference type="Pfam" id="PF00270">
    <property type="entry name" value="DEAD"/>
    <property type="match status" value="1"/>
</dbReference>
<evidence type="ECO:0000259" key="11">
    <source>
        <dbReference type="PROSITE" id="PS51194"/>
    </source>
</evidence>
<dbReference type="InterPro" id="IPR013701">
    <property type="entry name" value="Lhr-like_DEAD/DEAH_assoc"/>
</dbReference>
<evidence type="ECO:0000313" key="12">
    <source>
        <dbReference type="EMBL" id="MBI6119368.1"/>
    </source>
</evidence>
<evidence type="ECO:0000256" key="1">
    <source>
        <dbReference type="ARBA" id="ARBA00022741"/>
    </source>
</evidence>
<dbReference type="SUPFAM" id="SSF52540">
    <property type="entry name" value="P-loop containing nucleoside triphosphate hydrolases"/>
    <property type="match status" value="1"/>
</dbReference>
<keyword evidence="5" id="KW-0067">ATP-binding</keyword>
<dbReference type="SMART" id="SM00487">
    <property type="entry name" value="DEXDc"/>
    <property type="match status" value="1"/>
</dbReference>
<dbReference type="PANTHER" id="PTHR47962">
    <property type="entry name" value="ATP-DEPENDENT HELICASE LHR-RELATED-RELATED"/>
    <property type="match status" value="1"/>
</dbReference>
<evidence type="ECO:0000256" key="2">
    <source>
        <dbReference type="ARBA" id="ARBA00022763"/>
    </source>
</evidence>
<dbReference type="Proteomes" id="UP000635665">
    <property type="component" value="Unassembled WGS sequence"/>
</dbReference>
<dbReference type="InterPro" id="IPR027417">
    <property type="entry name" value="P-loop_NTPase"/>
</dbReference>
<keyword evidence="13" id="KW-1185">Reference proteome</keyword>
<dbReference type="PROSITE" id="PS51194">
    <property type="entry name" value="HELICASE_CTER"/>
    <property type="match status" value="1"/>
</dbReference>
<organism evidence="12 13">
    <name type="scientific">Salegentibacter maritimus</name>
    <dbReference type="NCBI Taxonomy" id="2794347"/>
    <lineage>
        <taxon>Bacteria</taxon>
        <taxon>Pseudomonadati</taxon>
        <taxon>Bacteroidota</taxon>
        <taxon>Flavobacteriia</taxon>
        <taxon>Flavobacteriales</taxon>
        <taxon>Flavobacteriaceae</taxon>
        <taxon>Salegentibacter</taxon>
    </lineage>
</organism>
<keyword evidence="6" id="KW-0238">DNA-binding</keyword>
<keyword evidence="8" id="KW-0413">Isomerase</keyword>
<dbReference type="InterPro" id="IPR014001">
    <property type="entry name" value="Helicase_ATP-bd"/>
</dbReference>
<evidence type="ECO:0000256" key="6">
    <source>
        <dbReference type="ARBA" id="ARBA00023125"/>
    </source>
</evidence>
<evidence type="ECO:0000313" key="13">
    <source>
        <dbReference type="Proteomes" id="UP000635665"/>
    </source>
</evidence>
<evidence type="ECO:0000256" key="9">
    <source>
        <dbReference type="ARBA" id="ARBA00093467"/>
    </source>
</evidence>
<evidence type="ECO:0000256" key="4">
    <source>
        <dbReference type="ARBA" id="ARBA00022806"/>
    </source>
</evidence>